<dbReference type="PANTHER" id="PTHR43046">
    <property type="entry name" value="GDP-MANNOSE MANNOSYL HYDROLASE"/>
    <property type="match status" value="1"/>
</dbReference>
<evidence type="ECO:0000256" key="5">
    <source>
        <dbReference type="RuleBase" id="RU003476"/>
    </source>
</evidence>
<reference evidence="8" key="1">
    <citation type="journal article" date="2019" name="Int. J. Syst. Evol. Microbiol.">
        <title>The Global Catalogue of Microorganisms (GCM) 10K type strain sequencing project: providing services to taxonomists for standard genome sequencing and annotation.</title>
        <authorList>
            <consortium name="The Broad Institute Genomics Platform"/>
            <consortium name="The Broad Institute Genome Sequencing Center for Infectious Disease"/>
            <person name="Wu L."/>
            <person name="Ma J."/>
        </authorList>
    </citation>
    <scope>NUCLEOTIDE SEQUENCE [LARGE SCALE GENOMIC DNA]</scope>
    <source>
        <strain evidence="8">CGMCC 4.7396</strain>
    </source>
</reference>
<dbReference type="PROSITE" id="PS00893">
    <property type="entry name" value="NUDIX_BOX"/>
    <property type="match status" value="1"/>
</dbReference>
<dbReference type="CDD" id="cd18876">
    <property type="entry name" value="NUDIX_Hydrolase"/>
    <property type="match status" value="1"/>
</dbReference>
<dbReference type="EMBL" id="JBHRWO010000004">
    <property type="protein sequence ID" value="MFC3491338.1"/>
    <property type="molecule type" value="Genomic_DNA"/>
</dbReference>
<dbReference type="InterPro" id="IPR020476">
    <property type="entry name" value="Nudix_hydrolase"/>
</dbReference>
<evidence type="ECO:0000256" key="2">
    <source>
        <dbReference type="ARBA" id="ARBA00005582"/>
    </source>
</evidence>
<evidence type="ECO:0000313" key="8">
    <source>
        <dbReference type="Proteomes" id="UP001595712"/>
    </source>
</evidence>
<feature type="domain" description="Nudix hydrolase" evidence="6">
    <location>
        <begin position="14"/>
        <end position="142"/>
    </location>
</feature>
<name>A0ABV7PV02_9ACTN</name>
<protein>
    <submittedName>
        <fullName evidence="7">NUDIX domain-containing protein</fullName>
    </submittedName>
</protein>
<comment type="caution">
    <text evidence="7">The sequence shown here is derived from an EMBL/GenBank/DDBJ whole genome shotgun (WGS) entry which is preliminary data.</text>
</comment>
<comment type="similarity">
    <text evidence="2 5">Belongs to the Nudix hydrolase family.</text>
</comment>
<gene>
    <name evidence="7" type="ORF">ACFO8M_02400</name>
</gene>
<keyword evidence="8" id="KW-1185">Reference proteome</keyword>
<comment type="cofactor">
    <cofactor evidence="1">
        <name>Mg(2+)</name>
        <dbReference type="ChEBI" id="CHEBI:18420"/>
    </cofactor>
</comment>
<evidence type="ECO:0000313" key="7">
    <source>
        <dbReference type="EMBL" id="MFC3491338.1"/>
    </source>
</evidence>
<organism evidence="7 8">
    <name type="scientific">Glycomyces rhizosphaerae</name>
    <dbReference type="NCBI Taxonomy" id="2054422"/>
    <lineage>
        <taxon>Bacteria</taxon>
        <taxon>Bacillati</taxon>
        <taxon>Actinomycetota</taxon>
        <taxon>Actinomycetes</taxon>
        <taxon>Glycomycetales</taxon>
        <taxon>Glycomycetaceae</taxon>
        <taxon>Glycomyces</taxon>
    </lineage>
</organism>
<keyword evidence="3 5" id="KW-0378">Hydrolase</keyword>
<sequence>MTHLPQEVLDGFAASYAVACAFATDPEGRALIVKPTYRHEWQFVGGMVDRGESPHEACAREVKEEIGIDLTVGDLLVLDYVPDHAFVSAPMTIYIFDCGTVDDPDRIRLQEDELEAFAFLPADEAASRFHATNGPRLNLAVEARRTGCMAYVPHGGSVH</sequence>
<dbReference type="InterPro" id="IPR015797">
    <property type="entry name" value="NUDIX_hydrolase-like_dom_sf"/>
</dbReference>
<proteinExistence type="inferred from homology"/>
<evidence type="ECO:0000256" key="3">
    <source>
        <dbReference type="ARBA" id="ARBA00022801"/>
    </source>
</evidence>
<evidence type="ECO:0000259" key="6">
    <source>
        <dbReference type="PROSITE" id="PS51462"/>
    </source>
</evidence>
<dbReference type="Proteomes" id="UP001595712">
    <property type="component" value="Unassembled WGS sequence"/>
</dbReference>
<dbReference type="Pfam" id="PF00293">
    <property type="entry name" value="NUDIX"/>
    <property type="match status" value="1"/>
</dbReference>
<dbReference type="SUPFAM" id="SSF55811">
    <property type="entry name" value="Nudix"/>
    <property type="match status" value="1"/>
</dbReference>
<evidence type="ECO:0000256" key="4">
    <source>
        <dbReference type="ARBA" id="ARBA00022842"/>
    </source>
</evidence>
<dbReference type="RefSeq" id="WP_387969973.1">
    <property type="nucleotide sequence ID" value="NZ_JBHRWO010000004.1"/>
</dbReference>
<dbReference type="InterPro" id="IPR000086">
    <property type="entry name" value="NUDIX_hydrolase_dom"/>
</dbReference>
<dbReference type="PRINTS" id="PR00502">
    <property type="entry name" value="NUDIXFAMILY"/>
</dbReference>
<dbReference type="PROSITE" id="PS51462">
    <property type="entry name" value="NUDIX"/>
    <property type="match status" value="1"/>
</dbReference>
<evidence type="ECO:0000256" key="1">
    <source>
        <dbReference type="ARBA" id="ARBA00001946"/>
    </source>
</evidence>
<keyword evidence="4" id="KW-0460">Magnesium</keyword>
<dbReference type="Gene3D" id="3.90.79.10">
    <property type="entry name" value="Nucleoside Triphosphate Pyrophosphohydrolase"/>
    <property type="match status" value="1"/>
</dbReference>
<accession>A0ABV7PV02</accession>
<dbReference type="InterPro" id="IPR020084">
    <property type="entry name" value="NUDIX_hydrolase_CS"/>
</dbReference>
<dbReference type="PANTHER" id="PTHR43046:SF12">
    <property type="entry name" value="GDP-MANNOSE MANNOSYL HYDROLASE"/>
    <property type="match status" value="1"/>
</dbReference>